<dbReference type="NCBIfam" id="TIGR00830">
    <property type="entry name" value="PTBA"/>
    <property type="match status" value="1"/>
</dbReference>
<dbReference type="EMBL" id="JAHQCR010000088">
    <property type="protein sequence ID" value="MBU9724049.1"/>
    <property type="molecule type" value="Genomic_DNA"/>
</dbReference>
<dbReference type="RefSeq" id="WP_088074994.1">
    <property type="nucleotide sequence ID" value="NZ_JAHQCR010000088.1"/>
</dbReference>
<dbReference type="SUPFAM" id="SSF51261">
    <property type="entry name" value="Duplicated hybrid motif"/>
    <property type="match status" value="1"/>
</dbReference>
<evidence type="ECO:0000256" key="6">
    <source>
        <dbReference type="ARBA" id="ARBA00022777"/>
    </source>
</evidence>
<keyword evidence="2" id="KW-0813">Transport</keyword>
<feature type="domain" description="PTS EIIA type-1" evidence="7">
    <location>
        <begin position="41"/>
        <end position="145"/>
    </location>
</feature>
<name>A0ABS6K211_9BACI</name>
<reference evidence="8 9" key="1">
    <citation type="submission" date="2021-06" db="EMBL/GenBank/DDBJ databases">
        <title>Bacillus sp. RD4P76, an endophyte from a halophyte.</title>
        <authorList>
            <person name="Sun J.-Q."/>
        </authorList>
    </citation>
    <scope>NUCLEOTIDE SEQUENCE [LARGE SCALE GENOMIC DNA]</scope>
    <source>
        <strain evidence="8 9">JCM 17098</strain>
    </source>
</reference>
<keyword evidence="5" id="KW-0598">Phosphotransferase system</keyword>
<dbReference type="InterPro" id="IPR001127">
    <property type="entry name" value="PTS_EIIA_1_perm"/>
</dbReference>
<evidence type="ECO:0000259" key="7">
    <source>
        <dbReference type="PROSITE" id="PS51093"/>
    </source>
</evidence>
<keyword evidence="3 8" id="KW-0762">Sugar transport</keyword>
<keyword evidence="6" id="KW-0418">Kinase</keyword>
<dbReference type="PANTHER" id="PTHR45008:SF1">
    <property type="entry name" value="PTS SYSTEM GLUCOSE-SPECIFIC EIIA COMPONENT"/>
    <property type="match status" value="1"/>
</dbReference>
<sequence>MLKKLFGLDKKNEKGASKATGSDIVKSPMTGKVVPLSEVPDPTFSQKMMGDGMAIEPADSLVLAPVDGEVINLFPTKHAIGIKTVNGIEILIHIGIDTVNMKGEGFEAFIKQGDNVKTGDKLIKFDMGQVESKAASTITPLIITNGDAVSELNKEEVADCIAGETTLMTVIKK</sequence>
<evidence type="ECO:0000256" key="4">
    <source>
        <dbReference type="ARBA" id="ARBA00022679"/>
    </source>
</evidence>
<evidence type="ECO:0000256" key="1">
    <source>
        <dbReference type="ARBA" id="ARBA00004496"/>
    </source>
</evidence>
<evidence type="ECO:0000256" key="2">
    <source>
        <dbReference type="ARBA" id="ARBA00022448"/>
    </source>
</evidence>
<evidence type="ECO:0000256" key="3">
    <source>
        <dbReference type="ARBA" id="ARBA00022597"/>
    </source>
</evidence>
<dbReference type="Pfam" id="PF00358">
    <property type="entry name" value="PTS_EIIA_1"/>
    <property type="match status" value="1"/>
</dbReference>
<accession>A0ABS6K211</accession>
<gene>
    <name evidence="8" type="ORF">KS407_21730</name>
</gene>
<dbReference type="PROSITE" id="PS51093">
    <property type="entry name" value="PTS_EIIA_TYPE_1"/>
    <property type="match status" value="1"/>
</dbReference>
<dbReference type="PROSITE" id="PS00371">
    <property type="entry name" value="PTS_EIIA_TYPE_1_HIS"/>
    <property type="match status" value="1"/>
</dbReference>
<keyword evidence="9" id="KW-1185">Reference proteome</keyword>
<dbReference type="InterPro" id="IPR011055">
    <property type="entry name" value="Dup_hybrid_motif"/>
</dbReference>
<organism evidence="8 9">
    <name type="scientific">Evansella alkalicola</name>
    <dbReference type="NCBI Taxonomy" id="745819"/>
    <lineage>
        <taxon>Bacteria</taxon>
        <taxon>Bacillati</taxon>
        <taxon>Bacillota</taxon>
        <taxon>Bacilli</taxon>
        <taxon>Bacillales</taxon>
        <taxon>Bacillaceae</taxon>
        <taxon>Evansella</taxon>
    </lineage>
</organism>
<dbReference type="Proteomes" id="UP000790580">
    <property type="component" value="Unassembled WGS sequence"/>
</dbReference>
<dbReference type="PANTHER" id="PTHR45008">
    <property type="entry name" value="PTS SYSTEM GLUCOSE-SPECIFIC EIIA COMPONENT"/>
    <property type="match status" value="1"/>
</dbReference>
<dbReference type="Gene3D" id="2.70.70.10">
    <property type="entry name" value="Glucose Permease (Domain IIA)"/>
    <property type="match status" value="1"/>
</dbReference>
<keyword evidence="4" id="KW-0808">Transferase</keyword>
<evidence type="ECO:0000313" key="9">
    <source>
        <dbReference type="Proteomes" id="UP000790580"/>
    </source>
</evidence>
<dbReference type="InterPro" id="IPR050890">
    <property type="entry name" value="PTS_EIIA_component"/>
</dbReference>
<evidence type="ECO:0000313" key="8">
    <source>
        <dbReference type="EMBL" id="MBU9724049.1"/>
    </source>
</evidence>
<evidence type="ECO:0000256" key="5">
    <source>
        <dbReference type="ARBA" id="ARBA00022683"/>
    </source>
</evidence>
<comment type="subcellular location">
    <subcellularLocation>
        <location evidence="1">Cytoplasm</location>
    </subcellularLocation>
</comment>
<protein>
    <submittedName>
        <fullName evidence="8">PTS glucose transporter subunit IIA</fullName>
    </submittedName>
</protein>
<comment type="caution">
    <text evidence="8">The sequence shown here is derived from an EMBL/GenBank/DDBJ whole genome shotgun (WGS) entry which is preliminary data.</text>
</comment>
<proteinExistence type="predicted"/>